<evidence type="ECO:0000256" key="5">
    <source>
        <dbReference type="ARBA" id="ARBA00022989"/>
    </source>
</evidence>
<feature type="transmembrane region" description="Helical" evidence="7">
    <location>
        <begin position="134"/>
        <end position="153"/>
    </location>
</feature>
<evidence type="ECO:0000313" key="9">
    <source>
        <dbReference type="EMBL" id="MEN3066844.1"/>
    </source>
</evidence>
<feature type="transmembrane region" description="Helical" evidence="7">
    <location>
        <begin position="78"/>
        <end position="94"/>
    </location>
</feature>
<dbReference type="Gene3D" id="1.10.3720.10">
    <property type="entry name" value="MetI-like"/>
    <property type="match status" value="1"/>
</dbReference>
<evidence type="ECO:0000313" key="10">
    <source>
        <dbReference type="Proteomes" id="UP001410394"/>
    </source>
</evidence>
<dbReference type="PANTHER" id="PTHR30151:SF41">
    <property type="entry name" value="ABC TRANSPORTER PERMEASE PROTEIN"/>
    <property type="match status" value="1"/>
</dbReference>
<feature type="transmembrane region" description="Helical" evidence="7">
    <location>
        <begin position="187"/>
        <end position="209"/>
    </location>
</feature>
<evidence type="ECO:0000259" key="8">
    <source>
        <dbReference type="PROSITE" id="PS50928"/>
    </source>
</evidence>
<comment type="subcellular location">
    <subcellularLocation>
        <location evidence="1 7">Cell membrane</location>
        <topology evidence="1 7">Multi-pass membrane protein</topology>
    </subcellularLocation>
</comment>
<keyword evidence="6 7" id="KW-0472">Membrane</keyword>
<dbReference type="PANTHER" id="PTHR30151">
    <property type="entry name" value="ALKANE SULFONATE ABC TRANSPORTER-RELATED, MEMBRANE SUBUNIT"/>
    <property type="match status" value="1"/>
</dbReference>
<sequence length="269" mass="28717">MTPPNFSATAVLKALRDAVPVMAVALILLGLWYLLTATLYKDKGFLVPAPQQVLVALADNSATLLAATLTTLGEAACGYLLAIVLGIAAAALMAQSRLLERSLYPYAVLLQTVPVIAIAPLIVLWSGYNERSVVIISLIMSLFPIINNTLLGLRSTSHNLVELFALHNPSRWVVFRKLRLPAALPNIIAGMRISAGLSVVGAIVGEFIIGSGNSQGGLGVQIVFAQGRMNTALLFGEVIAATLLGFMFFLLVSRLGHLLLRHWHESAKA</sequence>
<keyword evidence="10" id="KW-1185">Reference proteome</keyword>
<gene>
    <name evidence="9" type="ORF">ABDB84_00050</name>
</gene>
<comment type="caution">
    <text evidence="9">The sequence shown here is derived from an EMBL/GenBank/DDBJ whole genome shotgun (WGS) entry which is preliminary data.</text>
</comment>
<dbReference type="InterPro" id="IPR035906">
    <property type="entry name" value="MetI-like_sf"/>
</dbReference>
<evidence type="ECO:0000256" key="7">
    <source>
        <dbReference type="RuleBase" id="RU363032"/>
    </source>
</evidence>
<organism evidence="9 10">
    <name type="scientific">Uliginosibacterium sediminicola</name>
    <dbReference type="NCBI Taxonomy" id="2024550"/>
    <lineage>
        <taxon>Bacteria</taxon>
        <taxon>Pseudomonadati</taxon>
        <taxon>Pseudomonadota</taxon>
        <taxon>Betaproteobacteria</taxon>
        <taxon>Rhodocyclales</taxon>
        <taxon>Zoogloeaceae</taxon>
        <taxon>Uliginosibacterium</taxon>
    </lineage>
</organism>
<feature type="transmembrane region" description="Helical" evidence="7">
    <location>
        <begin position="20"/>
        <end position="40"/>
    </location>
</feature>
<proteinExistence type="inferred from homology"/>
<dbReference type="CDD" id="cd06261">
    <property type="entry name" value="TM_PBP2"/>
    <property type="match status" value="1"/>
</dbReference>
<feature type="transmembrane region" description="Helical" evidence="7">
    <location>
        <begin position="229"/>
        <end position="252"/>
    </location>
</feature>
<reference evidence="9 10" key="1">
    <citation type="journal article" date="2018" name="Int. J. Syst. Evol. Microbiol.">
        <title>Uliginosibacterium sediminicola sp. nov., isolated from freshwater sediment.</title>
        <authorList>
            <person name="Hwang W.M."/>
            <person name="Kim S.M."/>
            <person name="Kang K."/>
            <person name="Ahn T.Y."/>
        </authorList>
    </citation>
    <scope>NUCLEOTIDE SEQUENCE [LARGE SCALE GENOMIC DNA]</scope>
    <source>
        <strain evidence="9 10">M1-21</strain>
    </source>
</reference>
<protein>
    <submittedName>
        <fullName evidence="9">ABC transporter permease</fullName>
    </submittedName>
</protein>
<keyword evidence="5 7" id="KW-1133">Transmembrane helix</keyword>
<evidence type="ECO:0000256" key="2">
    <source>
        <dbReference type="ARBA" id="ARBA00022448"/>
    </source>
</evidence>
<evidence type="ECO:0000256" key="1">
    <source>
        <dbReference type="ARBA" id="ARBA00004651"/>
    </source>
</evidence>
<comment type="similarity">
    <text evidence="7">Belongs to the binding-protein-dependent transport system permease family.</text>
</comment>
<keyword evidence="4 7" id="KW-0812">Transmembrane</keyword>
<dbReference type="Proteomes" id="UP001410394">
    <property type="component" value="Unassembled WGS sequence"/>
</dbReference>
<evidence type="ECO:0000256" key="3">
    <source>
        <dbReference type="ARBA" id="ARBA00022475"/>
    </source>
</evidence>
<dbReference type="InterPro" id="IPR000515">
    <property type="entry name" value="MetI-like"/>
</dbReference>
<accession>A0ABU9YSW7</accession>
<dbReference type="EMBL" id="JBDIVE010000001">
    <property type="protein sequence ID" value="MEN3066844.1"/>
    <property type="molecule type" value="Genomic_DNA"/>
</dbReference>
<evidence type="ECO:0000256" key="6">
    <source>
        <dbReference type="ARBA" id="ARBA00023136"/>
    </source>
</evidence>
<evidence type="ECO:0000256" key="4">
    <source>
        <dbReference type="ARBA" id="ARBA00022692"/>
    </source>
</evidence>
<dbReference type="RefSeq" id="WP_345917615.1">
    <property type="nucleotide sequence ID" value="NZ_JBDIVE010000001.1"/>
</dbReference>
<feature type="domain" description="ABC transmembrane type-1" evidence="8">
    <location>
        <begin position="68"/>
        <end position="256"/>
    </location>
</feature>
<dbReference type="Pfam" id="PF00528">
    <property type="entry name" value="BPD_transp_1"/>
    <property type="match status" value="1"/>
</dbReference>
<dbReference type="SUPFAM" id="SSF161098">
    <property type="entry name" value="MetI-like"/>
    <property type="match status" value="1"/>
</dbReference>
<keyword evidence="3" id="KW-1003">Cell membrane</keyword>
<dbReference type="PROSITE" id="PS50928">
    <property type="entry name" value="ABC_TM1"/>
    <property type="match status" value="1"/>
</dbReference>
<feature type="transmembrane region" description="Helical" evidence="7">
    <location>
        <begin position="106"/>
        <end position="128"/>
    </location>
</feature>
<keyword evidence="2 7" id="KW-0813">Transport</keyword>
<name>A0ABU9YSW7_9RHOO</name>